<comment type="caution">
    <text evidence="1">The sequence shown here is derived from an EMBL/GenBank/DDBJ whole genome shotgun (WGS) entry which is preliminary data.</text>
</comment>
<dbReference type="Proteomes" id="UP001195483">
    <property type="component" value="Unassembled WGS sequence"/>
</dbReference>
<dbReference type="EMBL" id="JAEAOA010000241">
    <property type="protein sequence ID" value="KAK3588764.1"/>
    <property type="molecule type" value="Genomic_DNA"/>
</dbReference>
<name>A0AAE0VSR0_9BIVA</name>
<evidence type="ECO:0000313" key="1">
    <source>
        <dbReference type="EMBL" id="KAK3588764.1"/>
    </source>
</evidence>
<evidence type="ECO:0000313" key="2">
    <source>
        <dbReference type="Proteomes" id="UP001195483"/>
    </source>
</evidence>
<reference evidence="1" key="3">
    <citation type="submission" date="2023-05" db="EMBL/GenBank/DDBJ databases">
        <authorList>
            <person name="Smith C.H."/>
        </authorList>
    </citation>
    <scope>NUCLEOTIDE SEQUENCE</scope>
    <source>
        <strain evidence="1">CHS0354</strain>
        <tissue evidence="1">Mantle</tissue>
    </source>
</reference>
<dbReference type="AlphaFoldDB" id="A0AAE0VSR0"/>
<keyword evidence="2" id="KW-1185">Reference proteome</keyword>
<gene>
    <name evidence="1" type="ORF">CHS0354_002998</name>
</gene>
<accession>A0AAE0VSR0</accession>
<reference evidence="1" key="1">
    <citation type="journal article" date="2021" name="Genome Biol. Evol.">
        <title>A High-Quality Reference Genome for a Parasitic Bivalve with Doubly Uniparental Inheritance (Bivalvia: Unionida).</title>
        <authorList>
            <person name="Smith C.H."/>
        </authorList>
    </citation>
    <scope>NUCLEOTIDE SEQUENCE</scope>
    <source>
        <strain evidence="1">CHS0354</strain>
    </source>
</reference>
<protein>
    <submittedName>
        <fullName evidence="1">Uncharacterized protein</fullName>
    </submittedName>
</protein>
<organism evidence="1 2">
    <name type="scientific">Potamilus streckersoni</name>
    <dbReference type="NCBI Taxonomy" id="2493646"/>
    <lineage>
        <taxon>Eukaryota</taxon>
        <taxon>Metazoa</taxon>
        <taxon>Spiralia</taxon>
        <taxon>Lophotrochozoa</taxon>
        <taxon>Mollusca</taxon>
        <taxon>Bivalvia</taxon>
        <taxon>Autobranchia</taxon>
        <taxon>Heteroconchia</taxon>
        <taxon>Palaeoheterodonta</taxon>
        <taxon>Unionida</taxon>
        <taxon>Unionoidea</taxon>
        <taxon>Unionidae</taxon>
        <taxon>Ambleminae</taxon>
        <taxon>Lampsilini</taxon>
        <taxon>Potamilus</taxon>
    </lineage>
</organism>
<proteinExistence type="predicted"/>
<reference evidence="1" key="2">
    <citation type="journal article" date="2021" name="Genome Biol. Evol.">
        <title>Developing a high-quality reference genome for a parasitic bivalve with doubly uniparental inheritance (Bivalvia: Unionida).</title>
        <authorList>
            <person name="Smith C.H."/>
        </authorList>
    </citation>
    <scope>NUCLEOTIDE SEQUENCE</scope>
    <source>
        <strain evidence="1">CHS0354</strain>
        <tissue evidence="1">Mantle</tissue>
    </source>
</reference>
<sequence length="172" mass="19863">MSNITKAKTTSITTAKSLIAIPTATTTITRTLNIPLKQRLMKYYAKEDLTRTRRGQNKTKVDVKKGEDIIICIFNQVSFGVNAVLENNETTSKHIEALGTNLQGYLNYYKEGNLTRKFERKYFEAKNLFDDISNQGRKLLYCPFSVVALIIIELYKIHDIQITPIEIHYHWE</sequence>